<accession>A0ABU7Z1S9</accession>
<sequence length="115" mass="12103">MKTVEIVVLFGAGYVSGLSIASGFLFQAIRKFNQNSWSKAKEALWAAAAVTNIAFGTLMPVFFIGIVVVGEQPGRPDFWPRAGLFAAGVVAGAVLVFFGVNQINKGVRAIVGRGA</sequence>
<organism evidence="2 3">
    <name type="scientific">Novilysobacter erysipheiresistens</name>
    <dbReference type="NCBI Taxonomy" id="1749332"/>
    <lineage>
        <taxon>Bacteria</taxon>
        <taxon>Pseudomonadati</taxon>
        <taxon>Pseudomonadota</taxon>
        <taxon>Gammaproteobacteria</taxon>
        <taxon>Lysobacterales</taxon>
        <taxon>Lysobacteraceae</taxon>
        <taxon>Novilysobacter</taxon>
    </lineage>
</organism>
<feature type="transmembrane region" description="Helical" evidence="1">
    <location>
        <begin position="82"/>
        <end position="100"/>
    </location>
</feature>
<keyword evidence="1" id="KW-1133">Transmembrane helix</keyword>
<protein>
    <submittedName>
        <fullName evidence="2">Uncharacterized protein</fullName>
    </submittedName>
</protein>
<feature type="transmembrane region" description="Helical" evidence="1">
    <location>
        <begin position="6"/>
        <end position="26"/>
    </location>
</feature>
<feature type="transmembrane region" description="Helical" evidence="1">
    <location>
        <begin position="47"/>
        <end position="70"/>
    </location>
</feature>
<gene>
    <name evidence="2" type="ORF">SNE34_13885</name>
</gene>
<name>A0ABU7Z1S9_9GAMM</name>
<proteinExistence type="predicted"/>
<comment type="caution">
    <text evidence="2">The sequence shown here is derived from an EMBL/GenBank/DDBJ whole genome shotgun (WGS) entry which is preliminary data.</text>
</comment>
<dbReference type="RefSeq" id="WP_332618200.1">
    <property type="nucleotide sequence ID" value="NZ_JAXGFP010000007.1"/>
</dbReference>
<evidence type="ECO:0000256" key="1">
    <source>
        <dbReference type="SAM" id="Phobius"/>
    </source>
</evidence>
<keyword evidence="3" id="KW-1185">Reference proteome</keyword>
<keyword evidence="1" id="KW-0472">Membrane</keyword>
<keyword evidence="1" id="KW-0812">Transmembrane</keyword>
<reference evidence="2 3" key="1">
    <citation type="journal article" date="2016" name="Int. J. Syst. Evol. Microbiol.">
        <title>Lysobacter erysipheiresistens sp. nov., an antagonist of powdery mildew, isolated from tobacco-cultivated soil.</title>
        <authorList>
            <person name="Xie B."/>
            <person name="Li T."/>
            <person name="Lin X."/>
            <person name="Wang C.J."/>
            <person name="Chen Y.J."/>
            <person name="Liu W.J."/>
            <person name="Zhao Z.W."/>
        </authorList>
    </citation>
    <scope>NUCLEOTIDE SEQUENCE [LARGE SCALE GENOMIC DNA]</scope>
    <source>
        <strain evidence="2 3">RS-LYSO-3</strain>
    </source>
</reference>
<evidence type="ECO:0000313" key="2">
    <source>
        <dbReference type="EMBL" id="MEG3185099.1"/>
    </source>
</evidence>
<dbReference type="Proteomes" id="UP001355056">
    <property type="component" value="Unassembled WGS sequence"/>
</dbReference>
<evidence type="ECO:0000313" key="3">
    <source>
        <dbReference type="Proteomes" id="UP001355056"/>
    </source>
</evidence>
<dbReference type="EMBL" id="JAXGFP010000007">
    <property type="protein sequence ID" value="MEG3185099.1"/>
    <property type="molecule type" value="Genomic_DNA"/>
</dbReference>